<dbReference type="InParanoid" id="A0A090M4V8"/>
<dbReference type="Proteomes" id="UP000009170">
    <property type="component" value="Unassembled WGS sequence"/>
</dbReference>
<feature type="compositionally biased region" description="Gly residues" evidence="1">
    <location>
        <begin position="101"/>
        <end position="111"/>
    </location>
</feature>
<accession>A0A090M4V8</accession>
<comment type="caution">
    <text evidence="3">The sequence shown here is derived from an EMBL/GenBank/DDBJ whole genome shotgun (WGS) entry which is preliminary data.</text>
</comment>
<evidence type="ECO:0000313" key="3">
    <source>
        <dbReference type="EMBL" id="CEF99231.1"/>
    </source>
</evidence>
<feature type="transmembrane region" description="Helical" evidence="2">
    <location>
        <begin position="40"/>
        <end position="62"/>
    </location>
</feature>
<proteinExistence type="predicted"/>
<dbReference type="EMBL" id="CAID01000009">
    <property type="protein sequence ID" value="CEF99231.1"/>
    <property type="molecule type" value="Genomic_DNA"/>
</dbReference>
<evidence type="ECO:0000313" key="4">
    <source>
        <dbReference type="Proteomes" id="UP000009170"/>
    </source>
</evidence>
<keyword evidence="4" id="KW-1185">Reference proteome</keyword>
<sequence length="117" mass="11832">MSQPVYAHGAHVAAPGAQVMYVDGAHAGGYVDGAYVTENYVGPISIVLGCILLGPLLCPLVFACPCDTRTRFVPIAPGPVARGHPAPTVVVTQGYAEPGPSAGGGHKGGQSGYYPDV</sequence>
<dbReference type="KEGG" id="ota:OT_ostta09g04310"/>
<evidence type="ECO:0000256" key="2">
    <source>
        <dbReference type="SAM" id="Phobius"/>
    </source>
</evidence>
<reference evidence="3 4" key="2">
    <citation type="journal article" date="2014" name="BMC Genomics">
        <title>An improved genome of the model marine alga Ostreococcus tauri unfolds by assessing Illumina de novo assemblies.</title>
        <authorList>
            <person name="Blanc-Mathieu R."/>
            <person name="Verhelst B."/>
            <person name="Derelle E."/>
            <person name="Rombauts S."/>
            <person name="Bouget F.Y."/>
            <person name="Carre I."/>
            <person name="Chateau A."/>
            <person name="Eyre-Walker A."/>
            <person name="Grimsley N."/>
            <person name="Moreau H."/>
            <person name="Piegu B."/>
            <person name="Rivals E."/>
            <person name="Schackwitz W."/>
            <person name="Van de Peer Y."/>
            <person name="Piganeau G."/>
        </authorList>
    </citation>
    <scope>NUCLEOTIDE SEQUENCE [LARGE SCALE GENOMIC DNA]</scope>
    <source>
        <strain evidence="4">OTTH 0595 / CCAP 157/2 / RCC745</strain>
    </source>
</reference>
<protein>
    <submittedName>
        <fullName evidence="3">Unnamed product</fullName>
    </submittedName>
</protein>
<dbReference type="AlphaFoldDB" id="A0A090M4V8"/>
<keyword evidence="2" id="KW-1133">Transmembrane helix</keyword>
<keyword evidence="2" id="KW-0812">Transmembrane</keyword>
<dbReference type="GeneID" id="34946166"/>
<gene>
    <name evidence="3" type="ORF">OT_ostta09g04310</name>
</gene>
<organism evidence="3 4">
    <name type="scientific">Ostreococcus tauri</name>
    <name type="common">Marine green alga</name>
    <dbReference type="NCBI Taxonomy" id="70448"/>
    <lineage>
        <taxon>Eukaryota</taxon>
        <taxon>Viridiplantae</taxon>
        <taxon>Chlorophyta</taxon>
        <taxon>Mamiellophyceae</taxon>
        <taxon>Mamiellales</taxon>
        <taxon>Bathycoccaceae</taxon>
        <taxon>Ostreococcus</taxon>
    </lineage>
</organism>
<evidence type="ECO:0000256" key="1">
    <source>
        <dbReference type="SAM" id="MobiDB-lite"/>
    </source>
</evidence>
<keyword evidence="2" id="KW-0472">Membrane</keyword>
<reference evidence="4" key="1">
    <citation type="journal article" date="2006" name="Proc. Natl. Acad. Sci. U.S.A.">
        <title>Genome analysis of the smallest free-living eukaryote Ostreococcus tauri unveils many unique features.</title>
        <authorList>
            <person name="Derelle E."/>
            <person name="Ferraz C."/>
            <person name="Rombauts S."/>
            <person name="Rouze P."/>
            <person name="Worden A.Z."/>
            <person name="Robbens S."/>
            <person name="Partensky F."/>
            <person name="Degroeve S."/>
            <person name="Echeynie S."/>
            <person name="Cooke R."/>
            <person name="Saeys Y."/>
            <person name="Wuyts J."/>
            <person name="Jabbari K."/>
            <person name="Bowler C."/>
            <person name="Panaud O."/>
            <person name="Piegu B."/>
            <person name="Ball S.G."/>
            <person name="Ral J.-P."/>
            <person name="Bouget F.-Y."/>
            <person name="Piganeau G."/>
            <person name="De Baets B."/>
            <person name="Picard A."/>
            <person name="Delseny M."/>
            <person name="Demaille J."/>
            <person name="Van de Peer Y."/>
            <person name="Moreau H."/>
        </authorList>
    </citation>
    <scope>NUCLEOTIDE SEQUENCE [LARGE SCALE GENOMIC DNA]</scope>
    <source>
        <strain evidence="4">OTTH 0595 / CCAP 157/2 / RCC745</strain>
    </source>
</reference>
<feature type="region of interest" description="Disordered" evidence="1">
    <location>
        <begin position="92"/>
        <end position="117"/>
    </location>
</feature>
<dbReference type="RefSeq" id="XP_022839716.1">
    <property type="nucleotide sequence ID" value="XM_022983454.1"/>
</dbReference>
<name>A0A090M4V8_OSTTA</name>